<keyword evidence="1" id="KW-1185">Reference proteome</keyword>
<evidence type="ECO:0000313" key="1">
    <source>
        <dbReference type="Proteomes" id="UP000046395"/>
    </source>
</evidence>
<sequence length="137" mass="15367">MTDKTPDTLPGDFSTSLGNQSICLKHVVKSAEGYVIRSHPDAPCAAVSRKLHVRREYHEQRQQQPTSGGRGADVRIFVCAISHCTFDAWRLPGVGNFSIPNASRGPKSPALRAKYLCSNFFRFSPFFWLLYHWKALG</sequence>
<reference evidence="2" key="1">
    <citation type="submission" date="2019-12" db="UniProtKB">
        <authorList>
            <consortium name="WormBaseParasite"/>
        </authorList>
    </citation>
    <scope>IDENTIFICATION</scope>
</reference>
<accession>A0A5S6QGM1</accession>
<name>A0A5S6QGM1_TRIMR</name>
<dbReference type="Proteomes" id="UP000046395">
    <property type="component" value="Unassembled WGS sequence"/>
</dbReference>
<protein>
    <submittedName>
        <fullName evidence="2">Uncharacterized protein</fullName>
    </submittedName>
</protein>
<proteinExistence type="predicted"/>
<organism evidence="1 2">
    <name type="scientific">Trichuris muris</name>
    <name type="common">Mouse whipworm</name>
    <dbReference type="NCBI Taxonomy" id="70415"/>
    <lineage>
        <taxon>Eukaryota</taxon>
        <taxon>Metazoa</taxon>
        <taxon>Ecdysozoa</taxon>
        <taxon>Nematoda</taxon>
        <taxon>Enoplea</taxon>
        <taxon>Dorylaimia</taxon>
        <taxon>Trichinellida</taxon>
        <taxon>Trichuridae</taxon>
        <taxon>Trichuris</taxon>
    </lineage>
</organism>
<dbReference type="AlphaFoldDB" id="A0A5S6QGM1"/>
<dbReference type="WBParaSite" id="TMUE_2000006358.1">
    <property type="protein sequence ID" value="TMUE_2000006358.1"/>
    <property type="gene ID" value="WBGene00293160"/>
</dbReference>
<evidence type="ECO:0000313" key="2">
    <source>
        <dbReference type="WBParaSite" id="TMUE_2000006358.1"/>
    </source>
</evidence>